<dbReference type="EMBL" id="LAZR01000361">
    <property type="protein sequence ID" value="KKN72536.1"/>
    <property type="molecule type" value="Genomic_DNA"/>
</dbReference>
<protein>
    <submittedName>
        <fullName evidence="1">Uncharacterized protein</fullName>
    </submittedName>
</protein>
<comment type="caution">
    <text evidence="1">The sequence shown here is derived from an EMBL/GenBank/DDBJ whole genome shotgun (WGS) entry which is preliminary data.</text>
</comment>
<reference evidence="1" key="1">
    <citation type="journal article" date="2015" name="Nature">
        <title>Complex archaea that bridge the gap between prokaryotes and eukaryotes.</title>
        <authorList>
            <person name="Spang A."/>
            <person name="Saw J.H."/>
            <person name="Jorgensen S.L."/>
            <person name="Zaremba-Niedzwiedzka K."/>
            <person name="Martijn J."/>
            <person name="Lind A.E."/>
            <person name="van Eijk R."/>
            <person name="Schleper C."/>
            <person name="Guy L."/>
            <person name="Ettema T.J."/>
        </authorList>
    </citation>
    <scope>NUCLEOTIDE SEQUENCE</scope>
</reference>
<sequence length="99" mass="10857">MLVLVSYSSAVSVNVDVTLDSHLGANFDARIRRITLSNQSDAFWLPDKDIRLARKDQILIEAPAGGASITAHIAVYIDPGRSRFAGLEALIEPILRRAR</sequence>
<name>A0A0F9VG83_9ZZZZ</name>
<proteinExistence type="predicted"/>
<gene>
    <name evidence="1" type="ORF">LCGC14_0410400</name>
</gene>
<accession>A0A0F9VG83</accession>
<dbReference type="AlphaFoldDB" id="A0A0F9VG83"/>
<evidence type="ECO:0000313" key="1">
    <source>
        <dbReference type="EMBL" id="KKN72536.1"/>
    </source>
</evidence>
<organism evidence="1">
    <name type="scientific">marine sediment metagenome</name>
    <dbReference type="NCBI Taxonomy" id="412755"/>
    <lineage>
        <taxon>unclassified sequences</taxon>
        <taxon>metagenomes</taxon>
        <taxon>ecological metagenomes</taxon>
    </lineage>
</organism>